<protein>
    <recommendedName>
        <fullName evidence="3 10">DNA-directed RNA polymerase subunit omega</fullName>
        <shortName evidence="10">RNAP omega subunit</shortName>
        <ecNumber evidence="2 10">2.7.7.6</ecNumber>
    </recommendedName>
    <alternativeName>
        <fullName evidence="10">RNA polymerase omega subunit</fullName>
    </alternativeName>
    <alternativeName>
        <fullName evidence="8 10">Transcriptase subunit omega</fullName>
    </alternativeName>
</protein>
<dbReference type="SMART" id="SM01409">
    <property type="entry name" value="RNA_pol_Rpb6"/>
    <property type="match status" value="1"/>
</dbReference>
<dbReference type="NCBIfam" id="TIGR00690">
    <property type="entry name" value="rpoZ"/>
    <property type="match status" value="1"/>
</dbReference>
<proteinExistence type="inferred from homology"/>
<evidence type="ECO:0000313" key="11">
    <source>
        <dbReference type="EMBL" id="HIS66695.1"/>
    </source>
</evidence>
<dbReference type="Pfam" id="PF01192">
    <property type="entry name" value="RNA_pol_Rpb6"/>
    <property type="match status" value="1"/>
</dbReference>
<evidence type="ECO:0000256" key="4">
    <source>
        <dbReference type="ARBA" id="ARBA00022478"/>
    </source>
</evidence>
<keyword evidence="4 10" id="KW-0240">DNA-directed RNA polymerase</keyword>
<name>A0A9D1FCZ6_9FIRM</name>
<dbReference type="HAMAP" id="MF_00366">
    <property type="entry name" value="RNApol_bact_RpoZ"/>
    <property type="match status" value="1"/>
</dbReference>
<dbReference type="GO" id="GO:0006351">
    <property type="term" value="P:DNA-templated transcription"/>
    <property type="evidence" value="ECO:0007669"/>
    <property type="project" value="UniProtKB-UniRule"/>
</dbReference>
<gene>
    <name evidence="10 11" type="primary">rpoZ</name>
    <name evidence="11" type="ORF">IAC18_03930</name>
</gene>
<evidence type="ECO:0000256" key="5">
    <source>
        <dbReference type="ARBA" id="ARBA00022679"/>
    </source>
</evidence>
<evidence type="ECO:0000256" key="2">
    <source>
        <dbReference type="ARBA" id="ARBA00012418"/>
    </source>
</evidence>
<evidence type="ECO:0000256" key="9">
    <source>
        <dbReference type="ARBA" id="ARBA00048552"/>
    </source>
</evidence>
<dbReference type="Proteomes" id="UP000824001">
    <property type="component" value="Unassembled WGS sequence"/>
</dbReference>
<dbReference type="GO" id="GO:0003677">
    <property type="term" value="F:DNA binding"/>
    <property type="evidence" value="ECO:0007669"/>
    <property type="project" value="UniProtKB-UniRule"/>
</dbReference>
<dbReference type="SUPFAM" id="SSF63562">
    <property type="entry name" value="RPB6/omega subunit-like"/>
    <property type="match status" value="1"/>
</dbReference>
<organism evidence="11 12">
    <name type="scientific">Candidatus Scatomorpha merdipullorum</name>
    <dbReference type="NCBI Taxonomy" id="2840927"/>
    <lineage>
        <taxon>Bacteria</taxon>
        <taxon>Bacillati</taxon>
        <taxon>Bacillota</taxon>
        <taxon>Clostridia</taxon>
        <taxon>Eubacteriales</taxon>
        <taxon>Candidatus Scatomorpha</taxon>
    </lineage>
</organism>
<evidence type="ECO:0000256" key="7">
    <source>
        <dbReference type="ARBA" id="ARBA00023163"/>
    </source>
</evidence>
<dbReference type="AlphaFoldDB" id="A0A9D1FCZ6"/>
<dbReference type="InterPro" id="IPR003716">
    <property type="entry name" value="DNA-dir_RNA_pol_omega"/>
</dbReference>
<dbReference type="InterPro" id="IPR036161">
    <property type="entry name" value="RPB6/omega-like_sf"/>
</dbReference>
<reference evidence="11" key="1">
    <citation type="submission" date="2020-10" db="EMBL/GenBank/DDBJ databases">
        <authorList>
            <person name="Gilroy R."/>
        </authorList>
    </citation>
    <scope>NUCLEOTIDE SEQUENCE</scope>
    <source>
        <strain evidence="11">ChiHjej10B9-9673</strain>
    </source>
</reference>
<dbReference type="EC" id="2.7.7.6" evidence="2 10"/>
<keyword evidence="6 10" id="KW-0548">Nucleotidyltransferase</keyword>
<evidence type="ECO:0000256" key="6">
    <source>
        <dbReference type="ARBA" id="ARBA00022695"/>
    </source>
</evidence>
<keyword evidence="5 10" id="KW-0808">Transferase</keyword>
<comment type="function">
    <text evidence="10">Promotes RNA polymerase assembly. Latches the N- and C-terminal regions of the beta' subunit thereby facilitating its interaction with the beta and alpha subunits.</text>
</comment>
<comment type="subunit">
    <text evidence="10">The RNAP catalytic core consists of 2 alpha, 1 beta, 1 beta' and 1 omega subunit. When a sigma factor is associated with the core the holoenzyme is formed, which can initiate transcription.</text>
</comment>
<comment type="caution">
    <text evidence="11">The sequence shown here is derived from an EMBL/GenBank/DDBJ whole genome shotgun (WGS) entry which is preliminary data.</text>
</comment>
<dbReference type="Gene3D" id="3.90.940.10">
    <property type="match status" value="1"/>
</dbReference>
<evidence type="ECO:0000256" key="3">
    <source>
        <dbReference type="ARBA" id="ARBA00013725"/>
    </source>
</evidence>
<evidence type="ECO:0000256" key="10">
    <source>
        <dbReference type="HAMAP-Rule" id="MF_00366"/>
    </source>
</evidence>
<dbReference type="InterPro" id="IPR006110">
    <property type="entry name" value="Pol_omega/Rpo6/RPB6"/>
</dbReference>
<dbReference type="GO" id="GO:0000428">
    <property type="term" value="C:DNA-directed RNA polymerase complex"/>
    <property type="evidence" value="ECO:0007669"/>
    <property type="project" value="UniProtKB-KW"/>
</dbReference>
<sequence length="65" mass="7492">MMLYPPMSELVNKVGSRYLLVNLVARRARELSQKAEEQGEPLERKPISMAVDEVYTGKLKLKEEQ</sequence>
<evidence type="ECO:0000256" key="8">
    <source>
        <dbReference type="ARBA" id="ARBA00029924"/>
    </source>
</evidence>
<comment type="similarity">
    <text evidence="1 10">Belongs to the RNA polymerase subunit omega family.</text>
</comment>
<keyword evidence="7 10" id="KW-0804">Transcription</keyword>
<comment type="catalytic activity">
    <reaction evidence="9 10">
        <text>RNA(n) + a ribonucleoside 5'-triphosphate = RNA(n+1) + diphosphate</text>
        <dbReference type="Rhea" id="RHEA:21248"/>
        <dbReference type="Rhea" id="RHEA-COMP:14527"/>
        <dbReference type="Rhea" id="RHEA-COMP:17342"/>
        <dbReference type="ChEBI" id="CHEBI:33019"/>
        <dbReference type="ChEBI" id="CHEBI:61557"/>
        <dbReference type="ChEBI" id="CHEBI:140395"/>
        <dbReference type="EC" id="2.7.7.6"/>
    </reaction>
</comment>
<evidence type="ECO:0000313" key="12">
    <source>
        <dbReference type="Proteomes" id="UP000824001"/>
    </source>
</evidence>
<reference evidence="11" key="2">
    <citation type="journal article" date="2021" name="PeerJ">
        <title>Extensive microbial diversity within the chicken gut microbiome revealed by metagenomics and culture.</title>
        <authorList>
            <person name="Gilroy R."/>
            <person name="Ravi A."/>
            <person name="Getino M."/>
            <person name="Pursley I."/>
            <person name="Horton D.L."/>
            <person name="Alikhan N.F."/>
            <person name="Baker D."/>
            <person name="Gharbi K."/>
            <person name="Hall N."/>
            <person name="Watson M."/>
            <person name="Adriaenssens E.M."/>
            <person name="Foster-Nyarko E."/>
            <person name="Jarju S."/>
            <person name="Secka A."/>
            <person name="Antonio M."/>
            <person name="Oren A."/>
            <person name="Chaudhuri R.R."/>
            <person name="La Ragione R."/>
            <person name="Hildebrand F."/>
            <person name="Pallen M.J."/>
        </authorList>
    </citation>
    <scope>NUCLEOTIDE SEQUENCE</scope>
    <source>
        <strain evidence="11">ChiHjej10B9-9673</strain>
    </source>
</reference>
<accession>A0A9D1FCZ6</accession>
<dbReference type="EMBL" id="DVJK01000110">
    <property type="protein sequence ID" value="HIS66695.1"/>
    <property type="molecule type" value="Genomic_DNA"/>
</dbReference>
<dbReference type="GO" id="GO:0003899">
    <property type="term" value="F:DNA-directed RNA polymerase activity"/>
    <property type="evidence" value="ECO:0007669"/>
    <property type="project" value="UniProtKB-UniRule"/>
</dbReference>
<evidence type="ECO:0000256" key="1">
    <source>
        <dbReference type="ARBA" id="ARBA00006711"/>
    </source>
</evidence>